<protein>
    <submittedName>
        <fullName evidence="1">Uncharacterized protein</fullName>
    </submittedName>
</protein>
<reference evidence="2" key="1">
    <citation type="submission" date="2019-08" db="EMBL/GenBank/DDBJ databases">
        <title>Arthrobacter sp. nov., isolated from plateau pika and Tibetan wild ass.</title>
        <authorList>
            <person name="Ge Y."/>
        </authorList>
    </citation>
    <scope>NUCLEOTIDE SEQUENCE [LARGE SCALE GENOMIC DNA]</scope>
    <source>
        <strain evidence="2">HF-4214</strain>
    </source>
</reference>
<evidence type="ECO:0000313" key="2">
    <source>
        <dbReference type="Proteomes" id="UP000438093"/>
    </source>
</evidence>
<dbReference type="InterPro" id="IPR036388">
    <property type="entry name" value="WH-like_DNA-bd_sf"/>
</dbReference>
<dbReference type="EMBL" id="VTFY01000002">
    <property type="protein sequence ID" value="MRX81574.1"/>
    <property type="molecule type" value="Genomic_DNA"/>
</dbReference>
<gene>
    <name evidence="1" type="ORF">GJG86_03550</name>
</gene>
<dbReference type="AlphaFoldDB" id="A0A6N7RKD1"/>
<dbReference type="SUPFAM" id="SSF46785">
    <property type="entry name" value="Winged helix' DNA-binding domain"/>
    <property type="match status" value="1"/>
</dbReference>
<evidence type="ECO:0000313" key="1">
    <source>
        <dbReference type="EMBL" id="MRX81574.1"/>
    </source>
</evidence>
<sequence length="126" mass="14011">MAETTEVRAKSVEAVVPGDPIPFAGPCKKPQVKTRAAMADILQYLLEHTAPGSAYALVSRHVLQRDLDITPARLRNVKLALARAGYIRAVACFREDGGQRESAYQVTEQGRAFLRSYREDIRRSEP</sequence>
<keyword evidence="2" id="KW-1185">Reference proteome</keyword>
<dbReference type="RefSeq" id="WP_154332478.1">
    <property type="nucleotide sequence ID" value="NZ_VTFY01000002.1"/>
</dbReference>
<dbReference type="InterPro" id="IPR036390">
    <property type="entry name" value="WH_DNA-bd_sf"/>
</dbReference>
<dbReference type="Gene3D" id="1.10.10.10">
    <property type="entry name" value="Winged helix-like DNA-binding domain superfamily/Winged helix DNA-binding domain"/>
    <property type="match status" value="1"/>
</dbReference>
<organism evidence="1 2">
    <name type="scientific">Eggerthella guodeyinii</name>
    <dbReference type="NCBI Taxonomy" id="2690837"/>
    <lineage>
        <taxon>Bacteria</taxon>
        <taxon>Bacillati</taxon>
        <taxon>Actinomycetota</taxon>
        <taxon>Coriobacteriia</taxon>
        <taxon>Eggerthellales</taxon>
        <taxon>Eggerthellaceae</taxon>
        <taxon>Eggerthella</taxon>
    </lineage>
</organism>
<comment type="caution">
    <text evidence="1">The sequence shown here is derived from an EMBL/GenBank/DDBJ whole genome shotgun (WGS) entry which is preliminary data.</text>
</comment>
<proteinExistence type="predicted"/>
<accession>A0A6N7RKD1</accession>
<name>A0A6N7RKD1_9ACTN</name>
<dbReference type="Proteomes" id="UP000438093">
    <property type="component" value="Unassembled WGS sequence"/>
</dbReference>